<organism evidence="3 4">
    <name type="scientific">Candidatus Competibacter phosphatis</name>
    <dbReference type="NCBI Taxonomy" id="221280"/>
    <lineage>
        <taxon>Bacteria</taxon>
        <taxon>Pseudomonadati</taxon>
        <taxon>Pseudomonadota</taxon>
        <taxon>Gammaproteobacteria</taxon>
        <taxon>Candidatus Competibacteraceae</taxon>
        <taxon>Candidatus Competibacter</taxon>
    </lineage>
</organism>
<dbReference type="RefSeq" id="WP_169248220.1">
    <property type="nucleotide sequence ID" value="NZ_SPMZ01000017.1"/>
</dbReference>
<accession>A0ABX1TM34</accession>
<dbReference type="Pfam" id="PF00106">
    <property type="entry name" value="adh_short"/>
    <property type="match status" value="1"/>
</dbReference>
<dbReference type="EMBL" id="SPMZ01000017">
    <property type="protein sequence ID" value="NMQ18960.1"/>
    <property type="molecule type" value="Genomic_DNA"/>
</dbReference>
<dbReference type="InterPro" id="IPR002347">
    <property type="entry name" value="SDR_fam"/>
</dbReference>
<dbReference type="SUPFAM" id="SSF51735">
    <property type="entry name" value="NAD(P)-binding Rossmann-fold domains"/>
    <property type="match status" value="1"/>
</dbReference>
<comment type="similarity">
    <text evidence="1">Belongs to the short-chain dehydrogenases/reductases (SDR) family.</text>
</comment>
<dbReference type="PRINTS" id="PR00081">
    <property type="entry name" value="GDHRDH"/>
</dbReference>
<keyword evidence="4" id="KW-1185">Reference proteome</keyword>
<dbReference type="Gene3D" id="3.40.50.720">
    <property type="entry name" value="NAD(P)-binding Rossmann-like Domain"/>
    <property type="match status" value="1"/>
</dbReference>
<reference evidence="3 4" key="1">
    <citation type="submission" date="2019-03" db="EMBL/GenBank/DDBJ databases">
        <title>Metabolic reconstructions from genomes of highly enriched 'Candidatus Accumulibacter' and 'Candidatus Competibacter' bioreactor populations.</title>
        <authorList>
            <person name="Annavajhala M.K."/>
            <person name="Welles L."/>
            <person name="Abbas B."/>
            <person name="Sorokin D."/>
            <person name="Park H."/>
            <person name="Van Loosdrecht M."/>
            <person name="Chandran K."/>
        </authorList>
    </citation>
    <scope>NUCLEOTIDE SEQUENCE [LARGE SCALE GENOMIC DNA]</scope>
    <source>
        <strain evidence="3 4">SBR_G</strain>
    </source>
</reference>
<proteinExistence type="inferred from homology"/>
<gene>
    <name evidence="3" type="ORF">E4P82_06910</name>
</gene>
<evidence type="ECO:0000313" key="3">
    <source>
        <dbReference type="EMBL" id="NMQ18960.1"/>
    </source>
</evidence>
<dbReference type="NCBIfam" id="NF005489">
    <property type="entry name" value="PRK07102.1"/>
    <property type="match status" value="1"/>
</dbReference>
<dbReference type="InterPro" id="IPR036291">
    <property type="entry name" value="NAD(P)-bd_dom_sf"/>
</dbReference>
<evidence type="ECO:0000256" key="1">
    <source>
        <dbReference type="ARBA" id="ARBA00006484"/>
    </source>
</evidence>
<keyword evidence="2" id="KW-0560">Oxidoreductase</keyword>
<dbReference type="PANTHER" id="PTHR44196">
    <property type="entry name" value="DEHYDROGENASE/REDUCTASE SDR FAMILY MEMBER 7B"/>
    <property type="match status" value="1"/>
</dbReference>
<sequence>MRNILIVGATSAIAEAAARRFAASGARFYLVGRNAEKLAAITRDLEIRSGQPVHGESLDLDLLDQHPALLERVEQALGGIDIALIAHGMLPDQEACQRSVAMTLAAIHTNALSAISLATLLANAFEARGRGALVVIGSVAGDRGRRSNYVYGAAKGMVGLFLQGLRNRLSGKDIQIITVKPGFVDTPMTATFEKKGLLWAQPDQIAKGIVAAVEHRRDVVYLPWFWRWIMLVILHIPERVFKNLKTIVINLGLQGGLLLY</sequence>
<dbReference type="PANTHER" id="PTHR44196:SF1">
    <property type="entry name" value="DEHYDROGENASE_REDUCTASE SDR FAMILY MEMBER 7B"/>
    <property type="match status" value="1"/>
</dbReference>
<evidence type="ECO:0000256" key="2">
    <source>
        <dbReference type="ARBA" id="ARBA00023002"/>
    </source>
</evidence>
<dbReference type="Proteomes" id="UP000760480">
    <property type="component" value="Unassembled WGS sequence"/>
</dbReference>
<evidence type="ECO:0000313" key="4">
    <source>
        <dbReference type="Proteomes" id="UP000760480"/>
    </source>
</evidence>
<protein>
    <submittedName>
        <fullName evidence="3">SDR family oxidoreductase</fullName>
    </submittedName>
</protein>
<name>A0ABX1TM34_9GAMM</name>
<comment type="caution">
    <text evidence="3">The sequence shown here is derived from an EMBL/GenBank/DDBJ whole genome shotgun (WGS) entry which is preliminary data.</text>
</comment>